<gene>
    <name evidence="2" type="ORF">K435DRAFT_937993</name>
</gene>
<name>A0A4S8MCI2_DENBC</name>
<feature type="region of interest" description="Disordered" evidence="1">
    <location>
        <begin position="1"/>
        <end position="39"/>
    </location>
</feature>
<evidence type="ECO:0000313" key="3">
    <source>
        <dbReference type="Proteomes" id="UP000297245"/>
    </source>
</evidence>
<evidence type="ECO:0000256" key="1">
    <source>
        <dbReference type="SAM" id="MobiDB-lite"/>
    </source>
</evidence>
<dbReference type="AlphaFoldDB" id="A0A4S8MCI2"/>
<evidence type="ECO:0000313" key="2">
    <source>
        <dbReference type="EMBL" id="THU99693.1"/>
    </source>
</evidence>
<feature type="compositionally biased region" description="Low complexity" evidence="1">
    <location>
        <begin position="1"/>
        <end position="17"/>
    </location>
</feature>
<protein>
    <submittedName>
        <fullName evidence="2">Uncharacterized protein</fullName>
    </submittedName>
</protein>
<proteinExistence type="predicted"/>
<dbReference type="EMBL" id="ML179115">
    <property type="protein sequence ID" value="THU99693.1"/>
    <property type="molecule type" value="Genomic_DNA"/>
</dbReference>
<accession>A0A4S8MCI2</accession>
<organism evidence="2 3">
    <name type="scientific">Dendrothele bispora (strain CBS 962.96)</name>
    <dbReference type="NCBI Taxonomy" id="1314807"/>
    <lineage>
        <taxon>Eukaryota</taxon>
        <taxon>Fungi</taxon>
        <taxon>Dikarya</taxon>
        <taxon>Basidiomycota</taxon>
        <taxon>Agaricomycotina</taxon>
        <taxon>Agaricomycetes</taxon>
        <taxon>Agaricomycetidae</taxon>
        <taxon>Agaricales</taxon>
        <taxon>Agaricales incertae sedis</taxon>
        <taxon>Dendrothele</taxon>
    </lineage>
</organism>
<reference evidence="2 3" key="1">
    <citation type="journal article" date="2019" name="Nat. Ecol. Evol.">
        <title>Megaphylogeny resolves global patterns of mushroom evolution.</title>
        <authorList>
            <person name="Varga T."/>
            <person name="Krizsan K."/>
            <person name="Foldi C."/>
            <person name="Dima B."/>
            <person name="Sanchez-Garcia M."/>
            <person name="Sanchez-Ramirez S."/>
            <person name="Szollosi G.J."/>
            <person name="Szarkandi J.G."/>
            <person name="Papp V."/>
            <person name="Albert L."/>
            <person name="Andreopoulos W."/>
            <person name="Angelini C."/>
            <person name="Antonin V."/>
            <person name="Barry K.W."/>
            <person name="Bougher N.L."/>
            <person name="Buchanan P."/>
            <person name="Buyck B."/>
            <person name="Bense V."/>
            <person name="Catcheside P."/>
            <person name="Chovatia M."/>
            <person name="Cooper J."/>
            <person name="Damon W."/>
            <person name="Desjardin D."/>
            <person name="Finy P."/>
            <person name="Geml J."/>
            <person name="Haridas S."/>
            <person name="Hughes K."/>
            <person name="Justo A."/>
            <person name="Karasinski D."/>
            <person name="Kautmanova I."/>
            <person name="Kiss B."/>
            <person name="Kocsube S."/>
            <person name="Kotiranta H."/>
            <person name="LaButti K.M."/>
            <person name="Lechner B.E."/>
            <person name="Liimatainen K."/>
            <person name="Lipzen A."/>
            <person name="Lukacs Z."/>
            <person name="Mihaltcheva S."/>
            <person name="Morgado L.N."/>
            <person name="Niskanen T."/>
            <person name="Noordeloos M.E."/>
            <person name="Ohm R.A."/>
            <person name="Ortiz-Santana B."/>
            <person name="Ovrebo C."/>
            <person name="Racz N."/>
            <person name="Riley R."/>
            <person name="Savchenko A."/>
            <person name="Shiryaev A."/>
            <person name="Soop K."/>
            <person name="Spirin V."/>
            <person name="Szebenyi C."/>
            <person name="Tomsovsky M."/>
            <person name="Tulloss R.E."/>
            <person name="Uehling J."/>
            <person name="Grigoriev I.V."/>
            <person name="Vagvolgyi C."/>
            <person name="Papp T."/>
            <person name="Martin F.M."/>
            <person name="Miettinen O."/>
            <person name="Hibbett D.S."/>
            <person name="Nagy L.G."/>
        </authorList>
    </citation>
    <scope>NUCLEOTIDE SEQUENCE [LARGE SCALE GENOMIC DNA]</scope>
    <source>
        <strain evidence="2 3">CBS 962.96</strain>
    </source>
</reference>
<sequence>MNESGSSCQSQASSRLSTFPRMRAFSSSPPSSALESPDRFDPSLELTDLARLVPAFVLVLLAVCDSEGLVTEEVWIALRRVSVRILSLVPSSKLLMNSKHLDAVAWLILVCPSDGSGGWGCSGPFDVVEEIVFEFEPKVEGLPVGNVSDMDGLIMGVHPGISGVDLSHDPSKFDHPIGDDDILPKNKSTLLDSEYDHWMTLIRVIQGTQVFIERCYSFGAETEQALRLIETRAVKRNLRKLEDAYYGLLNFIITFHLYEYQRLARNEPTYVPWPHWGTSLPGPWNVEPGAPLYMPYPLTYRGSDQSMNSHPVEFFSNATHAGLNGSSVSNIRGNQTQSLNNSGTQSWGNSYNFFLFDGPGDPRR</sequence>
<dbReference type="Proteomes" id="UP000297245">
    <property type="component" value="Unassembled WGS sequence"/>
</dbReference>
<keyword evidence="3" id="KW-1185">Reference proteome</keyword>